<keyword evidence="3" id="KW-1185">Reference proteome</keyword>
<accession>A0ABV0WCJ3</accession>
<feature type="region of interest" description="Disordered" evidence="1">
    <location>
        <begin position="70"/>
        <end position="92"/>
    </location>
</feature>
<name>A0ABV0WCJ3_9TELE</name>
<evidence type="ECO:0000256" key="1">
    <source>
        <dbReference type="SAM" id="MobiDB-lite"/>
    </source>
</evidence>
<evidence type="ECO:0000313" key="3">
    <source>
        <dbReference type="Proteomes" id="UP001444071"/>
    </source>
</evidence>
<sequence length="134" mass="14996">MLCGYIMEGLLPEIAAQTKTLYVGWRHGVRFEDLKRHALHSDDVINDRKKKKVEKRETDLHNAALTLYYSPNQRGPFPRGRGRGRRGRGREEDCGPALMLAITVESWDTGGMTVQRNCSGLTPVTDGGSTGPWI</sequence>
<protein>
    <submittedName>
        <fullName evidence="2">Uncharacterized protein</fullName>
    </submittedName>
</protein>
<gene>
    <name evidence="2" type="ORF">XENORESO_000088</name>
</gene>
<proteinExistence type="predicted"/>
<dbReference type="Proteomes" id="UP001444071">
    <property type="component" value="Unassembled WGS sequence"/>
</dbReference>
<reference evidence="2 3" key="1">
    <citation type="submission" date="2021-06" db="EMBL/GenBank/DDBJ databases">
        <authorList>
            <person name="Palmer J.M."/>
        </authorList>
    </citation>
    <scope>NUCLEOTIDE SEQUENCE [LARGE SCALE GENOMIC DNA]</scope>
    <source>
        <strain evidence="2 3">XR_2019</strain>
        <tissue evidence="2">Muscle</tissue>
    </source>
</reference>
<dbReference type="EMBL" id="JAHRIM010041055">
    <property type="protein sequence ID" value="MEQ2266975.1"/>
    <property type="molecule type" value="Genomic_DNA"/>
</dbReference>
<comment type="caution">
    <text evidence="2">The sequence shown here is derived from an EMBL/GenBank/DDBJ whole genome shotgun (WGS) entry which is preliminary data.</text>
</comment>
<organism evidence="2 3">
    <name type="scientific">Xenotaenia resolanae</name>
    <dbReference type="NCBI Taxonomy" id="208358"/>
    <lineage>
        <taxon>Eukaryota</taxon>
        <taxon>Metazoa</taxon>
        <taxon>Chordata</taxon>
        <taxon>Craniata</taxon>
        <taxon>Vertebrata</taxon>
        <taxon>Euteleostomi</taxon>
        <taxon>Actinopterygii</taxon>
        <taxon>Neopterygii</taxon>
        <taxon>Teleostei</taxon>
        <taxon>Neoteleostei</taxon>
        <taxon>Acanthomorphata</taxon>
        <taxon>Ovalentaria</taxon>
        <taxon>Atherinomorphae</taxon>
        <taxon>Cyprinodontiformes</taxon>
        <taxon>Goodeidae</taxon>
        <taxon>Xenotaenia</taxon>
    </lineage>
</organism>
<evidence type="ECO:0000313" key="2">
    <source>
        <dbReference type="EMBL" id="MEQ2266975.1"/>
    </source>
</evidence>